<keyword evidence="1" id="KW-0285">Flavoprotein</keyword>
<sequence length="342" mass="35479">MAALRSSLPWAKLPLIVNGPMANVAGGDLAAAVTKAGGLGMIGTMFDMNDYKKNLTKASKLLPQGSISQSNGTLPVGIGFMLFAQKLNAAIPIVEEFKPAVVWLFAAVEFDDYAIWAKAVRGVSPASKIWIQCGSVASALHIAKSSASDVLVMQGADAGGHGFEKSAGIISLLPEAVDALEKAGFGHIPLVAAGGIADGRGVAAALALGAKGVVMGTRFLAAKETTVPPKYLAALLKAKDGSQSTVRSKVFDELKGPNAWPVAYDGRSIVTESYTDHVKGVGIEEIRKLHAEAVAREDEGYGEKARVAIWAGSGVGLVTEVMDAADIVEQVRGQALKVCKAL</sequence>
<accession>A0A6A6QKH1</accession>
<dbReference type="CDD" id="cd04730">
    <property type="entry name" value="NPD_like"/>
    <property type="match status" value="1"/>
</dbReference>
<dbReference type="Pfam" id="PF03060">
    <property type="entry name" value="NMO"/>
    <property type="match status" value="1"/>
</dbReference>
<organism evidence="4 5">
    <name type="scientific">Lophium mytilinum</name>
    <dbReference type="NCBI Taxonomy" id="390894"/>
    <lineage>
        <taxon>Eukaryota</taxon>
        <taxon>Fungi</taxon>
        <taxon>Dikarya</taxon>
        <taxon>Ascomycota</taxon>
        <taxon>Pezizomycotina</taxon>
        <taxon>Dothideomycetes</taxon>
        <taxon>Pleosporomycetidae</taxon>
        <taxon>Mytilinidiales</taxon>
        <taxon>Mytilinidiaceae</taxon>
        <taxon>Lophium</taxon>
    </lineage>
</organism>
<proteinExistence type="predicted"/>
<keyword evidence="2" id="KW-0288">FMN</keyword>
<name>A0A6A6QKH1_9PEZI</name>
<reference evidence="4" key="1">
    <citation type="journal article" date="2020" name="Stud. Mycol.">
        <title>101 Dothideomycetes genomes: a test case for predicting lifestyles and emergence of pathogens.</title>
        <authorList>
            <person name="Haridas S."/>
            <person name="Albert R."/>
            <person name="Binder M."/>
            <person name="Bloem J."/>
            <person name="Labutti K."/>
            <person name="Salamov A."/>
            <person name="Andreopoulos B."/>
            <person name="Baker S."/>
            <person name="Barry K."/>
            <person name="Bills G."/>
            <person name="Bluhm B."/>
            <person name="Cannon C."/>
            <person name="Castanera R."/>
            <person name="Culley D."/>
            <person name="Daum C."/>
            <person name="Ezra D."/>
            <person name="Gonzalez J."/>
            <person name="Henrissat B."/>
            <person name="Kuo A."/>
            <person name="Liang C."/>
            <person name="Lipzen A."/>
            <person name="Lutzoni F."/>
            <person name="Magnuson J."/>
            <person name="Mondo S."/>
            <person name="Nolan M."/>
            <person name="Ohm R."/>
            <person name="Pangilinan J."/>
            <person name="Park H.-J."/>
            <person name="Ramirez L."/>
            <person name="Alfaro M."/>
            <person name="Sun H."/>
            <person name="Tritt A."/>
            <person name="Yoshinaga Y."/>
            <person name="Zwiers L.-H."/>
            <person name="Turgeon B."/>
            <person name="Goodwin S."/>
            <person name="Spatafora J."/>
            <person name="Crous P."/>
            <person name="Grigoriev I."/>
        </authorList>
    </citation>
    <scope>NUCLEOTIDE SEQUENCE</scope>
    <source>
        <strain evidence="4">CBS 269.34</strain>
    </source>
</reference>
<evidence type="ECO:0000256" key="2">
    <source>
        <dbReference type="ARBA" id="ARBA00022643"/>
    </source>
</evidence>
<dbReference type="Proteomes" id="UP000799750">
    <property type="component" value="Unassembled WGS sequence"/>
</dbReference>
<keyword evidence="3" id="KW-0560">Oxidoreductase</keyword>
<dbReference type="PANTHER" id="PTHR32332">
    <property type="entry name" value="2-NITROPROPANE DIOXYGENASE"/>
    <property type="match status" value="1"/>
</dbReference>
<dbReference type="InterPro" id="IPR013785">
    <property type="entry name" value="Aldolase_TIM"/>
</dbReference>
<dbReference type="Gene3D" id="3.20.20.70">
    <property type="entry name" value="Aldolase class I"/>
    <property type="match status" value="1"/>
</dbReference>
<evidence type="ECO:0000256" key="1">
    <source>
        <dbReference type="ARBA" id="ARBA00022630"/>
    </source>
</evidence>
<dbReference type="AlphaFoldDB" id="A0A6A6QKH1"/>
<evidence type="ECO:0000256" key="3">
    <source>
        <dbReference type="ARBA" id="ARBA00023002"/>
    </source>
</evidence>
<evidence type="ECO:0000313" key="5">
    <source>
        <dbReference type="Proteomes" id="UP000799750"/>
    </source>
</evidence>
<dbReference type="InterPro" id="IPR004136">
    <property type="entry name" value="NMO"/>
</dbReference>
<dbReference type="GO" id="GO:0018580">
    <property type="term" value="F:nitronate monooxygenase activity"/>
    <property type="evidence" value="ECO:0007669"/>
    <property type="project" value="InterPro"/>
</dbReference>
<dbReference type="OrthoDB" id="2349068at2759"/>
<evidence type="ECO:0000313" key="4">
    <source>
        <dbReference type="EMBL" id="KAF2492732.1"/>
    </source>
</evidence>
<protein>
    <submittedName>
        <fullName evidence="4">NPD-domain-containing protein</fullName>
    </submittedName>
</protein>
<keyword evidence="5" id="KW-1185">Reference proteome</keyword>
<gene>
    <name evidence="4" type="ORF">BU16DRAFT_529018</name>
</gene>
<dbReference type="SUPFAM" id="SSF51412">
    <property type="entry name" value="Inosine monophosphate dehydrogenase (IMPDH)"/>
    <property type="match status" value="1"/>
</dbReference>
<dbReference type="EMBL" id="MU004193">
    <property type="protein sequence ID" value="KAF2492732.1"/>
    <property type="molecule type" value="Genomic_DNA"/>
</dbReference>
<dbReference type="PANTHER" id="PTHR32332:SF34">
    <property type="entry name" value="2-NITROPROPANE DIOXYGENASE FAMILY, PUTATIVE-RELATED"/>
    <property type="match status" value="1"/>
</dbReference>